<name>A0ABT7A8W0_9ACTN</name>
<evidence type="ECO:0000259" key="3">
    <source>
        <dbReference type="Pfam" id="PF24410"/>
    </source>
</evidence>
<feature type="domain" description="wHTH-Hsp90 Na associated" evidence="3">
    <location>
        <begin position="1206"/>
        <end position="1256"/>
    </location>
</feature>
<dbReference type="EMBL" id="JANCPR020000065">
    <property type="protein sequence ID" value="MDJ1137791.1"/>
    <property type="molecule type" value="Genomic_DNA"/>
</dbReference>
<dbReference type="InterPro" id="IPR056506">
    <property type="entry name" value="iHD-CE"/>
</dbReference>
<feature type="domain" description="iHD-CE" evidence="2">
    <location>
        <begin position="53"/>
        <end position="420"/>
    </location>
</feature>
<evidence type="ECO:0000313" key="4">
    <source>
        <dbReference type="EMBL" id="MDJ1137791.1"/>
    </source>
</evidence>
<dbReference type="Gene3D" id="3.30.565.10">
    <property type="entry name" value="Histidine kinase-like ATPase, C-terminal domain"/>
    <property type="match status" value="1"/>
</dbReference>
<protein>
    <submittedName>
        <fullName evidence="4">ATP-binding protein</fullName>
    </submittedName>
</protein>
<keyword evidence="4" id="KW-0547">Nucleotide-binding</keyword>
<dbReference type="SUPFAM" id="SSF55874">
    <property type="entry name" value="ATPase domain of HSP90 chaperone/DNA topoisomerase II/histidine kinase"/>
    <property type="match status" value="1"/>
</dbReference>
<evidence type="ECO:0000259" key="2">
    <source>
        <dbReference type="Pfam" id="PF24401"/>
    </source>
</evidence>
<evidence type="ECO:0000256" key="1">
    <source>
        <dbReference type="SAM" id="MobiDB-lite"/>
    </source>
</evidence>
<reference evidence="4 5" key="1">
    <citation type="submission" date="2023-05" db="EMBL/GenBank/DDBJ databases">
        <title>Streptantibioticus silvisoli sp. nov., acidotolerant actinomycetes 1 from pine litter.</title>
        <authorList>
            <person name="Swiecimska M."/>
            <person name="Golinska P."/>
            <person name="Sangal V."/>
            <person name="Wachnowicz B."/>
            <person name="Goodfellow M."/>
        </authorList>
    </citation>
    <scope>NUCLEOTIDE SEQUENCE [LARGE SCALE GENOMIC DNA]</scope>
    <source>
        <strain evidence="4 5">DSM 42109</strain>
    </source>
</reference>
<dbReference type="Pfam" id="PF24401">
    <property type="entry name" value="iHD-CE"/>
    <property type="match status" value="1"/>
</dbReference>
<feature type="region of interest" description="Disordered" evidence="1">
    <location>
        <begin position="169"/>
        <end position="194"/>
    </location>
</feature>
<comment type="caution">
    <text evidence="4">The sequence shown here is derived from an EMBL/GenBank/DDBJ whole genome shotgun (WGS) entry which is preliminary data.</text>
</comment>
<keyword evidence="4" id="KW-0067">ATP-binding</keyword>
<proteinExistence type="predicted"/>
<dbReference type="InterPro" id="IPR056507">
    <property type="entry name" value="wHTH-HSP90_Na-assoc"/>
</dbReference>
<organism evidence="4 5">
    <name type="scientific">Streptomyces iconiensis</name>
    <dbReference type="NCBI Taxonomy" id="1384038"/>
    <lineage>
        <taxon>Bacteria</taxon>
        <taxon>Bacillati</taxon>
        <taxon>Actinomycetota</taxon>
        <taxon>Actinomycetes</taxon>
        <taxon>Kitasatosporales</taxon>
        <taxon>Streptomycetaceae</taxon>
        <taxon>Streptomyces</taxon>
    </lineage>
</organism>
<evidence type="ECO:0000313" key="5">
    <source>
        <dbReference type="Proteomes" id="UP001214441"/>
    </source>
</evidence>
<feature type="domain" description="wHTH-Hsp90 Na associated" evidence="3">
    <location>
        <begin position="1079"/>
        <end position="1132"/>
    </location>
</feature>
<dbReference type="InterPro" id="IPR036890">
    <property type="entry name" value="HATPase_C_sf"/>
</dbReference>
<accession>A0ABT7A8W0</accession>
<dbReference type="Proteomes" id="UP001214441">
    <property type="component" value="Unassembled WGS sequence"/>
</dbReference>
<feature type="domain" description="wHTH-Hsp90 Na associated" evidence="3">
    <location>
        <begin position="1033"/>
        <end position="1068"/>
    </location>
</feature>
<keyword evidence="5" id="KW-1185">Reference proteome</keyword>
<gene>
    <name evidence="4" type="ORF">NMN56_038720</name>
</gene>
<sequence length="1350" mass="145914">MEQNGSHNVYAGQAPADTVIQARDIEHLTVNGADPRTAAAHTVGDPYAGQDMWVRAAAGSRVWGHVRGGADAGAEHRRLAAAVTGRLAGLRDGLEPTLSADPWSDPGLGARFLERVEWLLSAPLSAPSDGAPLDLYPAEAALLVLTPFLYRVHYLRRAVELSAVGPASLRHAEERRTGAPSTGAPSADEPGAEELRGDRQAFEVFAEGDSALVQRALRAPEAEGAVGWWLFHRWLVQDREFADPRSVQALLDELGEPATALGGALDARRVASLLHGLRRGPDVCHPEFLGLLTADDRVRCGPGPQRIRDQRLVLLTALAYAASAELAVLPGIVAEHLGIPHPVDLAQLRATVERAHWGGSHELPVLRAECHHEAVIEALREHTARTDELLHAVRRTVRERITEPMPALPARLSADGVTAAEGAFDGYARFRTDGRRVRDLAMGIELYKDRDLAVRELYQNALDACRYRRARSEYLDRTDPAPGPGAAPYEGRIALSQGVDEDGRAYLECRDNGIGMGEEELRGVFAHAGARFAEQLEFRLERAQWEALDPPVTLYPNSRFGIGVLSYFMLADEITVTTCRMGPDGAPGPRYEIAICGPGHLFRIVRAAPRGREPGTCVRLYLRPDVVPAEWSCVDVLERVLAIAEFATSASEGPRVAEWAPGELKVRSAPYRETFGYNAHGETLPWPEAPGGVQVVWVEHGGALLVDGLYVEPTVRGGVLGADGSGLTGAVVNLRGDWSPAQLSSDRRSILDDTTGVVGELLERAAVALTRNGDKLLGIQWLCTVADGSMPLADLVASALAADGRELPQGRIRFGTPRTGLFPADVSLVPWDTPPKVRVRYSSSAHVRGYAPDHIYLWRVLAHGPGTALRELAELCPDLAMTDPVRRATPSDQILLQDGDGVGDRWRITPPHLGAIAKIAARLRRDPREIAAQYFGLGFHGTDPGRWSEDVQLTAANSRVFSRHPNAPMDTGTPLTANGLTRAATRAGTDVTTTAGFLRGLGFQVPAAVLALCVAAEEDKLLWRVTGEPGFGFLDPEGVVPLGHLARASLDWGLTVPEVRHRLAAYGLRSDPGALPERPGEDIALLLSVDADREWPWLDRARCAPPGQVLDVAGQLGCTPPEVSARLRDLGFTPPVLPADVHEDDPDLLTGEEEEVGVYLAPEDPVSYSDVFGSATEPSALRRNVGRLRAYGFDIPLTVPARPTGLDRELLDRSGPFPWGRLTTRDTVPFSYALITARELGTTPSTVARRLGAYGLKTSHQRLPEGLSSGEALKLLGTYDLDMEDGLPEASNFPLQALHEAARQRGTTLARVACWLQQLGIPVPDPADTIRAALERVPRPPQEPGPPPHH</sequence>
<dbReference type="GO" id="GO:0005524">
    <property type="term" value="F:ATP binding"/>
    <property type="evidence" value="ECO:0007669"/>
    <property type="project" value="UniProtKB-KW"/>
</dbReference>
<dbReference type="Pfam" id="PF24410">
    <property type="entry name" value="wHTH-HSP90_Na-assoc"/>
    <property type="match status" value="3"/>
</dbReference>
<dbReference type="RefSeq" id="WP_280842858.1">
    <property type="nucleotide sequence ID" value="NZ_JANCPR020000065.1"/>
</dbReference>